<feature type="compositionally biased region" description="Polar residues" evidence="1">
    <location>
        <begin position="310"/>
        <end position="321"/>
    </location>
</feature>
<organism evidence="2 3">
    <name type="scientific">Acanthamoeba polyphaga mimivirus Kroon</name>
    <dbReference type="NCBI Taxonomy" id="3069720"/>
    <lineage>
        <taxon>Viruses</taxon>
        <taxon>Varidnaviria</taxon>
        <taxon>Bamfordvirae</taxon>
        <taxon>Nucleocytoviricota</taxon>
        <taxon>Megaviricetes</taxon>
        <taxon>Imitervirales</taxon>
        <taxon>Mimiviridae</taxon>
        <taxon>Megamimivirinae</taxon>
        <taxon>Mimivirus</taxon>
        <taxon>Mimivirus lagoaense</taxon>
    </lineage>
</organism>
<name>A0A0G2Y3E0_9VIRU</name>
<protein>
    <submittedName>
        <fullName evidence="2">Uncharacterized protein</fullName>
    </submittedName>
</protein>
<proteinExistence type="predicted"/>
<reference evidence="2 3" key="1">
    <citation type="submission" date="2014-10" db="EMBL/GenBank/DDBJ databases">
        <title>Pan-genome analysis of Brazilian lineage A amoebal mimiviruses.</title>
        <authorList>
            <person name="Assis F.L."/>
            <person name="Abrahao J.S."/>
            <person name="Kroon E.G."/>
            <person name="Dornas F.P."/>
            <person name="Andrade K.R."/>
            <person name="Borato P.V.M."/>
            <person name="Pilotto M.R."/>
            <person name="Benamar S."/>
            <person name="LaScola B."/>
            <person name="Colson P."/>
        </authorList>
    </citation>
    <scope>NUCLEOTIDE SEQUENCE [LARGE SCALE GENOMIC DNA]</scope>
    <source>
        <strain evidence="2 3">Kroon</strain>
    </source>
</reference>
<keyword evidence="3" id="KW-1185">Reference proteome</keyword>
<feature type="compositionally biased region" description="Polar residues" evidence="1">
    <location>
        <begin position="12"/>
        <end position="24"/>
    </location>
</feature>
<feature type="region of interest" description="Disordered" evidence="1">
    <location>
        <begin position="223"/>
        <end position="321"/>
    </location>
</feature>
<dbReference type="KEGG" id="vg:80514091"/>
<dbReference type="EMBL" id="KM982402">
    <property type="protein sequence ID" value="AKI80293.1"/>
    <property type="molecule type" value="Genomic_DNA"/>
</dbReference>
<accession>A0A0G2Y3E0</accession>
<sequence length="321" mass="37545">MENTESVKVDTNENVQNNTRSGTQAPLKPITMGSFENISGKKQNHSDDTYEDEPNNKFSRGPEFMYSPEAGADRLSKLSQTMLDEMRKLGYDTIFRKFVDELNSDLQSQNIQKESFEDFESKWHRIVNTICNQFYRKNFSTPYEQRGRSSNRFGQNSSPNMSNELTTFIQETPVLQIIQVFIDMLQQDGNYNGKQNVDEEQIRYSRFMYRSFVTLYHKCNGTWKPQNNSENRGGNSRSNKYQRNSNRYPRNMPNRSSKSYGRSAPSGRKYSQTDDETVTDTKNTYRPKPRGSYRFNKSSNFNREPERFQNSRNSSGHGRMN</sequence>
<dbReference type="Proteomes" id="UP000240461">
    <property type="component" value="Segment"/>
</dbReference>
<evidence type="ECO:0000313" key="2">
    <source>
        <dbReference type="EMBL" id="AKI80293.1"/>
    </source>
</evidence>
<feature type="compositionally biased region" description="Polar residues" evidence="1">
    <location>
        <begin position="241"/>
        <end position="260"/>
    </location>
</feature>
<evidence type="ECO:0000313" key="3">
    <source>
        <dbReference type="Proteomes" id="UP000240461"/>
    </source>
</evidence>
<feature type="region of interest" description="Disordered" evidence="1">
    <location>
        <begin position="1"/>
        <end position="61"/>
    </location>
</feature>
<evidence type="ECO:0000256" key="1">
    <source>
        <dbReference type="SAM" id="MobiDB-lite"/>
    </source>
</evidence>
<feature type="compositionally biased region" description="Basic and acidic residues" evidence="1">
    <location>
        <begin position="1"/>
        <end position="11"/>
    </location>
</feature>
<feature type="compositionally biased region" description="Low complexity" evidence="1">
    <location>
        <begin position="227"/>
        <end position="239"/>
    </location>
</feature>